<dbReference type="PROSITE" id="PS51781">
    <property type="entry name" value="SH3B"/>
    <property type="match status" value="2"/>
</dbReference>
<accession>A0A0M6X052</accession>
<sequence length="523" mass="56624">MKKFDDDLEFESLNDEPRDIRFILPIIVVAVLLVIVIVALVLLGKNSKNKDTSADLMSTEQSETTETETQTTEVMGNIATTESTEEVEEDDPQNGNMGTDTGASVDVTALLSAGNVTESGETTFGIDVARYQGTIDWSQVAASGVQFAMIRVGYRTQKTGEIVADTNAKYNMQEAQANGIKIGAYFFSTAVTTDEAVQEADWVADYISQYQITYPVAFNCEGFENADSRQYAMTQSERTDMAIAFLNEIYNRGYTPMFYAAKNEMLSDAKWDTSRIEKTYKIWVSQYPSVPYPQTAQSDYTGTHAMWQYTNQGTVAGISKPVDVDIAYFGYAGTADAKSDVTPETVGADAEALMNFSDVNETVTAKQSTNLRNIPSQGSDATVVATLQNGETATRTGVSSSGWSRVSYNGQTLYAVSSYLTTDLGYTAPAANTAAETTTTDGSGSGDGLKTKFTACNDVVTAKIEVNLRTLPSVTNPDAAVVAVLKNGETVTRTGINTDYGWSRVDYNGQTLYCVSSYLTSAQ</sequence>
<reference evidence="6" key="1">
    <citation type="submission" date="2015-05" db="EMBL/GenBank/DDBJ databases">
        <authorList>
            <consortium name="Pathogen Informatics"/>
        </authorList>
    </citation>
    <scope>NUCLEOTIDE SEQUENCE [LARGE SCALE GENOMIC DNA]</scope>
    <source>
        <strain evidence="6">L1-83</strain>
    </source>
</reference>
<feature type="transmembrane region" description="Helical" evidence="3">
    <location>
        <begin position="20"/>
        <end position="43"/>
    </location>
</feature>
<evidence type="ECO:0000313" key="6">
    <source>
        <dbReference type="Proteomes" id="UP000049828"/>
    </source>
</evidence>
<dbReference type="Gene3D" id="3.20.20.80">
    <property type="entry name" value="Glycosidases"/>
    <property type="match status" value="1"/>
</dbReference>
<dbReference type="PANTHER" id="PTHR34135">
    <property type="entry name" value="LYSOZYME"/>
    <property type="match status" value="1"/>
</dbReference>
<dbReference type="InterPro" id="IPR003646">
    <property type="entry name" value="SH3-like_bac-type"/>
</dbReference>
<dbReference type="RefSeq" id="WP_197279174.1">
    <property type="nucleotide sequence ID" value="NZ_CVRS01000129.1"/>
</dbReference>
<feature type="domain" description="SH3b" evidence="4">
    <location>
        <begin position="455"/>
        <end position="523"/>
    </location>
</feature>
<dbReference type="InterPro" id="IPR017853">
    <property type="entry name" value="GH"/>
</dbReference>
<dbReference type="Pfam" id="PF08239">
    <property type="entry name" value="SH3_3"/>
    <property type="match status" value="2"/>
</dbReference>
<dbReference type="AlphaFoldDB" id="A0A0M6X052"/>
<dbReference type="SMART" id="SM00287">
    <property type="entry name" value="SH3b"/>
    <property type="match status" value="2"/>
</dbReference>
<dbReference type="SUPFAM" id="SSF51445">
    <property type="entry name" value="(Trans)glycosidases"/>
    <property type="match status" value="1"/>
</dbReference>
<evidence type="ECO:0000256" key="3">
    <source>
        <dbReference type="SAM" id="Phobius"/>
    </source>
</evidence>
<proteinExistence type="inferred from homology"/>
<evidence type="ECO:0000256" key="2">
    <source>
        <dbReference type="SAM" id="MobiDB-lite"/>
    </source>
</evidence>
<keyword evidence="6" id="KW-1185">Reference proteome</keyword>
<organism evidence="5 6">
    <name type="scientific">Roseburia inulinivorans</name>
    <dbReference type="NCBI Taxonomy" id="360807"/>
    <lineage>
        <taxon>Bacteria</taxon>
        <taxon>Bacillati</taxon>
        <taxon>Bacillota</taxon>
        <taxon>Clostridia</taxon>
        <taxon>Lachnospirales</taxon>
        <taxon>Lachnospiraceae</taxon>
        <taxon>Roseburia</taxon>
    </lineage>
</organism>
<gene>
    <name evidence="5" type="ORF">RIL183_09151</name>
</gene>
<dbReference type="Gene3D" id="2.30.30.40">
    <property type="entry name" value="SH3 Domains"/>
    <property type="match status" value="2"/>
</dbReference>
<dbReference type="PROSITE" id="PS51904">
    <property type="entry name" value="GLYCOSYL_HYDROL_F25_2"/>
    <property type="match status" value="1"/>
</dbReference>
<dbReference type="CDD" id="cd06414">
    <property type="entry name" value="GH25_LytC-like"/>
    <property type="match status" value="1"/>
</dbReference>
<evidence type="ECO:0000259" key="4">
    <source>
        <dbReference type="PROSITE" id="PS51781"/>
    </source>
</evidence>
<name>A0A0M6X052_9FIRM</name>
<feature type="region of interest" description="Disordered" evidence="2">
    <location>
        <begin position="50"/>
        <end position="72"/>
    </location>
</feature>
<dbReference type="Pfam" id="PF01183">
    <property type="entry name" value="Glyco_hydro_25"/>
    <property type="match status" value="1"/>
</dbReference>
<feature type="domain" description="SH3b" evidence="4">
    <location>
        <begin position="358"/>
        <end position="424"/>
    </location>
</feature>
<dbReference type="Proteomes" id="UP000049828">
    <property type="component" value="Unassembled WGS sequence"/>
</dbReference>
<evidence type="ECO:0000313" key="5">
    <source>
        <dbReference type="EMBL" id="CRL43301.1"/>
    </source>
</evidence>
<keyword evidence="3" id="KW-1133">Transmembrane helix</keyword>
<dbReference type="GO" id="GO:0016052">
    <property type="term" value="P:carbohydrate catabolic process"/>
    <property type="evidence" value="ECO:0007669"/>
    <property type="project" value="TreeGrafter"/>
</dbReference>
<dbReference type="STRING" id="360807.ERS852392_01106"/>
<dbReference type="GO" id="GO:0009253">
    <property type="term" value="P:peptidoglycan catabolic process"/>
    <property type="evidence" value="ECO:0007669"/>
    <property type="project" value="InterPro"/>
</dbReference>
<dbReference type="PANTHER" id="PTHR34135:SF2">
    <property type="entry name" value="LYSOZYME"/>
    <property type="match status" value="1"/>
</dbReference>
<feature type="compositionally biased region" description="Low complexity" evidence="2">
    <location>
        <begin position="58"/>
        <end position="72"/>
    </location>
</feature>
<keyword evidence="3" id="KW-0812">Transmembrane</keyword>
<dbReference type="GO" id="GO:0003796">
    <property type="term" value="F:lysozyme activity"/>
    <property type="evidence" value="ECO:0007669"/>
    <property type="project" value="InterPro"/>
</dbReference>
<evidence type="ECO:0000256" key="1">
    <source>
        <dbReference type="ARBA" id="ARBA00010646"/>
    </source>
</evidence>
<comment type="similarity">
    <text evidence="1">Belongs to the glycosyl hydrolase 25 family.</text>
</comment>
<protein>
    <recommendedName>
        <fullName evidence="4">SH3b domain-containing protein</fullName>
    </recommendedName>
</protein>
<keyword evidence="3" id="KW-0472">Membrane</keyword>
<dbReference type="GO" id="GO:0016998">
    <property type="term" value="P:cell wall macromolecule catabolic process"/>
    <property type="evidence" value="ECO:0007669"/>
    <property type="project" value="InterPro"/>
</dbReference>
<dbReference type="EMBL" id="CVRS01000129">
    <property type="protein sequence ID" value="CRL43301.1"/>
    <property type="molecule type" value="Genomic_DNA"/>
</dbReference>
<dbReference type="InterPro" id="IPR002053">
    <property type="entry name" value="Glyco_hydro_25"/>
</dbReference>